<dbReference type="Gene3D" id="3.40.50.620">
    <property type="entry name" value="HUPs"/>
    <property type="match status" value="1"/>
</dbReference>
<organism evidence="3 4">
    <name type="scientific">Candidatus Blautia gallistercoris</name>
    <dbReference type="NCBI Taxonomy" id="2838490"/>
    <lineage>
        <taxon>Bacteria</taxon>
        <taxon>Bacillati</taxon>
        <taxon>Bacillota</taxon>
        <taxon>Clostridia</taxon>
        <taxon>Lachnospirales</taxon>
        <taxon>Lachnospiraceae</taxon>
        <taxon>Blautia</taxon>
    </lineage>
</organism>
<dbReference type="GO" id="GO:0006529">
    <property type="term" value="P:asparagine biosynthetic process"/>
    <property type="evidence" value="ECO:0007669"/>
    <property type="project" value="InterPro"/>
</dbReference>
<feature type="domain" description="Asparagine synthetase" evidence="2">
    <location>
        <begin position="23"/>
        <end position="134"/>
    </location>
</feature>
<dbReference type="InterPro" id="IPR005232">
    <property type="entry name" value="LarE"/>
</dbReference>
<evidence type="ECO:0000313" key="4">
    <source>
        <dbReference type="Proteomes" id="UP000886817"/>
    </source>
</evidence>
<dbReference type="PIRSF" id="PIRSF006661">
    <property type="entry name" value="PP-lp_UCP006661"/>
    <property type="match status" value="1"/>
</dbReference>
<dbReference type="EMBL" id="DXEX01000275">
    <property type="protein sequence ID" value="HIX60587.1"/>
    <property type="molecule type" value="Genomic_DNA"/>
</dbReference>
<dbReference type="PANTHER" id="PTHR43169:SF2">
    <property type="entry name" value="NAD_GMP SYNTHASE DOMAIN-CONTAINING PROTEIN"/>
    <property type="match status" value="1"/>
</dbReference>
<dbReference type="InterPro" id="IPR001962">
    <property type="entry name" value="Asn_synthase"/>
</dbReference>
<evidence type="ECO:0000313" key="3">
    <source>
        <dbReference type="EMBL" id="HIX60587.1"/>
    </source>
</evidence>
<dbReference type="InterPro" id="IPR014729">
    <property type="entry name" value="Rossmann-like_a/b/a_fold"/>
</dbReference>
<dbReference type="CDD" id="cd01990">
    <property type="entry name" value="LarE-like"/>
    <property type="match status" value="1"/>
</dbReference>
<evidence type="ECO:0000259" key="2">
    <source>
        <dbReference type="Pfam" id="PF00733"/>
    </source>
</evidence>
<reference evidence="3" key="2">
    <citation type="submission" date="2021-04" db="EMBL/GenBank/DDBJ databases">
        <authorList>
            <person name="Gilroy R."/>
        </authorList>
    </citation>
    <scope>NUCLEOTIDE SEQUENCE</scope>
    <source>
        <strain evidence="3">ChiSjej1B19-8411</strain>
    </source>
</reference>
<proteinExistence type="predicted"/>
<dbReference type="PANTHER" id="PTHR43169">
    <property type="entry name" value="EXSB FAMILY PROTEIN"/>
    <property type="match status" value="1"/>
</dbReference>
<dbReference type="AlphaFoldDB" id="A0A9D1WM07"/>
<comment type="caution">
    <text evidence="3">The sequence shown here is derived from an EMBL/GenBank/DDBJ whole genome shotgun (WGS) entry which is preliminary data.</text>
</comment>
<dbReference type="Proteomes" id="UP000886817">
    <property type="component" value="Unassembled WGS sequence"/>
</dbReference>
<evidence type="ECO:0000256" key="1">
    <source>
        <dbReference type="PIRSR" id="PIRSR006661-1"/>
    </source>
</evidence>
<keyword evidence="3" id="KW-0808">Transferase</keyword>
<reference evidence="3" key="1">
    <citation type="journal article" date="2021" name="PeerJ">
        <title>Extensive microbial diversity within the chicken gut microbiome revealed by metagenomics and culture.</title>
        <authorList>
            <person name="Gilroy R."/>
            <person name="Ravi A."/>
            <person name="Getino M."/>
            <person name="Pursley I."/>
            <person name="Horton D.L."/>
            <person name="Alikhan N.F."/>
            <person name="Baker D."/>
            <person name="Gharbi K."/>
            <person name="Hall N."/>
            <person name="Watson M."/>
            <person name="Adriaenssens E.M."/>
            <person name="Foster-Nyarko E."/>
            <person name="Jarju S."/>
            <person name="Secka A."/>
            <person name="Antonio M."/>
            <person name="Oren A."/>
            <person name="Chaudhuri R.R."/>
            <person name="La Ragione R."/>
            <person name="Hildebrand F."/>
            <person name="Pallen M.J."/>
        </authorList>
    </citation>
    <scope>NUCLEOTIDE SEQUENCE</scope>
    <source>
        <strain evidence="3">ChiSjej1B19-8411</strain>
    </source>
</reference>
<protein>
    <submittedName>
        <fullName evidence="3">ATP-dependent sacrificial sulfur transferase LarE</fullName>
    </submittedName>
</protein>
<feature type="active site" description="Nucleophile and sulfur donor" evidence="1">
    <location>
        <position position="182"/>
    </location>
</feature>
<dbReference type="GO" id="GO:0016783">
    <property type="term" value="F:sulfurtransferase activity"/>
    <property type="evidence" value="ECO:0007669"/>
    <property type="project" value="InterPro"/>
</dbReference>
<dbReference type="GO" id="GO:0004066">
    <property type="term" value="F:asparagine synthase (glutamine-hydrolyzing) activity"/>
    <property type="evidence" value="ECO:0007669"/>
    <property type="project" value="InterPro"/>
</dbReference>
<accession>A0A9D1WM07</accession>
<name>A0A9D1WM07_9FIRM</name>
<dbReference type="InterPro" id="IPR052188">
    <property type="entry name" value="Ni-pincer_cofactor_biosynth"/>
</dbReference>
<dbReference type="Pfam" id="PF00733">
    <property type="entry name" value="Asn_synthase"/>
    <property type="match status" value="1"/>
</dbReference>
<dbReference type="SUPFAM" id="SSF52402">
    <property type="entry name" value="Adenine nucleotide alpha hydrolases-like"/>
    <property type="match status" value="1"/>
</dbReference>
<gene>
    <name evidence="3" type="primary">larE</name>
    <name evidence="3" type="ORF">IAA45_12885</name>
</gene>
<dbReference type="NCBIfam" id="TIGR00268">
    <property type="entry name" value="ATP-dependent sacrificial sulfur transferase LarE"/>
    <property type="match status" value="1"/>
</dbReference>
<sequence>MGMNYEEKKQELLKKMEAYGKQDFAVAFSGGVDSSLLLYLAVQAAEKQGHQVYALTADTVLHPSSDLEIARKVAKSAGAVHHVVTVDELKDPAILKNPVDRCYLCKKQLFLEFFQVCRELGAACILEGSNADDLAVYRPGIRAVRELQVDSPLAETGFTKAEVRKMAAELGIPTASRPSTPCMATRLPYGAVLEPELLRKIEQGEGFLKDLGFSNIRLRVHGEITRLELPADALEEAVRQREAVVRGLQEMGFRYITIDLEGFRSGSMDQYLTEEEKQKGYGQI</sequence>